<dbReference type="EMBL" id="SRLO01000023">
    <property type="protein sequence ID" value="TNN84994.1"/>
    <property type="molecule type" value="Genomic_DNA"/>
</dbReference>
<accession>A0A4Z2J527</accession>
<gene>
    <name evidence="1" type="ORF">EYF80_004648</name>
</gene>
<keyword evidence="2" id="KW-1185">Reference proteome</keyword>
<dbReference type="AlphaFoldDB" id="A0A4Z2J527"/>
<reference evidence="1 2" key="1">
    <citation type="submission" date="2019-03" db="EMBL/GenBank/DDBJ databases">
        <title>First draft genome of Liparis tanakae, snailfish: a comprehensive survey of snailfish specific genes.</title>
        <authorList>
            <person name="Kim W."/>
            <person name="Song I."/>
            <person name="Jeong J.-H."/>
            <person name="Kim D."/>
            <person name="Kim S."/>
            <person name="Ryu S."/>
            <person name="Song J.Y."/>
            <person name="Lee S.K."/>
        </authorList>
    </citation>
    <scope>NUCLEOTIDE SEQUENCE [LARGE SCALE GENOMIC DNA]</scope>
    <source>
        <tissue evidence="1">Muscle</tissue>
    </source>
</reference>
<protein>
    <submittedName>
        <fullName evidence="1">Uncharacterized protein</fullName>
    </submittedName>
</protein>
<organism evidence="1 2">
    <name type="scientific">Liparis tanakae</name>
    <name type="common">Tanaka's snailfish</name>
    <dbReference type="NCBI Taxonomy" id="230148"/>
    <lineage>
        <taxon>Eukaryota</taxon>
        <taxon>Metazoa</taxon>
        <taxon>Chordata</taxon>
        <taxon>Craniata</taxon>
        <taxon>Vertebrata</taxon>
        <taxon>Euteleostomi</taxon>
        <taxon>Actinopterygii</taxon>
        <taxon>Neopterygii</taxon>
        <taxon>Teleostei</taxon>
        <taxon>Neoteleostei</taxon>
        <taxon>Acanthomorphata</taxon>
        <taxon>Eupercaria</taxon>
        <taxon>Perciformes</taxon>
        <taxon>Cottioidei</taxon>
        <taxon>Cottales</taxon>
        <taxon>Liparidae</taxon>
        <taxon>Liparis</taxon>
    </lineage>
</organism>
<proteinExistence type="predicted"/>
<evidence type="ECO:0000313" key="2">
    <source>
        <dbReference type="Proteomes" id="UP000314294"/>
    </source>
</evidence>
<evidence type="ECO:0000313" key="1">
    <source>
        <dbReference type="EMBL" id="TNN84994.1"/>
    </source>
</evidence>
<dbReference type="Proteomes" id="UP000314294">
    <property type="component" value="Unassembled WGS sequence"/>
</dbReference>
<comment type="caution">
    <text evidence="1">The sequence shown here is derived from an EMBL/GenBank/DDBJ whole genome shotgun (WGS) entry which is preliminary data.</text>
</comment>
<name>A0A4Z2J527_9TELE</name>
<sequence length="129" mass="14196">MLCQFPRRTRRHLIQPDVDVVVPVCARLFVVKAQSVEQLVFNHRLVVTAGPKRQNLAFLLVTNAGETPGRSSVVTSFTSVHMFLITARRSEVPCFARRSVKTPTRSGVEVDGLCLPFHVVVLGLAAGCL</sequence>